<dbReference type="InterPro" id="IPR001509">
    <property type="entry name" value="Epimerase_deHydtase"/>
</dbReference>
<dbReference type="Pfam" id="PF01370">
    <property type="entry name" value="Epimerase"/>
    <property type="match status" value="1"/>
</dbReference>
<evidence type="ECO:0000313" key="2">
    <source>
        <dbReference type="EMBL" id="EFO54284.1"/>
    </source>
</evidence>
<protein>
    <submittedName>
        <fullName evidence="2">3-beta hydroxysteroid dehydrogenase/isomerase family</fullName>
    </submittedName>
</protein>
<feature type="domain" description="NAD-dependent epimerase/dehydratase" evidence="1">
    <location>
        <begin position="6"/>
        <end position="168"/>
    </location>
</feature>
<dbReference type="PANTHER" id="PTHR43245:SF51">
    <property type="entry name" value="SHORT CHAIN DEHYDROGENASE_REDUCTASE FAMILY 42E, MEMBER 2"/>
    <property type="match status" value="1"/>
</dbReference>
<dbReference type="EMBL" id="AEDY01000056">
    <property type="protein sequence ID" value="EFO54284.1"/>
    <property type="molecule type" value="Genomic_DNA"/>
</dbReference>
<dbReference type="PANTHER" id="PTHR43245">
    <property type="entry name" value="BIFUNCTIONAL POLYMYXIN RESISTANCE PROTEIN ARNA"/>
    <property type="match status" value="1"/>
</dbReference>
<proteinExistence type="predicted"/>
<dbReference type="SUPFAM" id="SSF51735">
    <property type="entry name" value="NAD(P)-binding Rossmann-fold domains"/>
    <property type="match status" value="1"/>
</dbReference>
<gene>
    <name evidence="2" type="ORF">SIN_1040</name>
</gene>
<dbReference type="Gene3D" id="3.40.50.720">
    <property type="entry name" value="NAD(P)-binding Rossmann-like Domain"/>
    <property type="match status" value="1"/>
</dbReference>
<dbReference type="InterPro" id="IPR036291">
    <property type="entry name" value="NAD(P)-bd_dom_sf"/>
</dbReference>
<organism evidence="2">
    <name type="scientific">Streptococcus infantis SK1302</name>
    <dbReference type="NCBI Taxonomy" id="871237"/>
    <lineage>
        <taxon>Bacteria</taxon>
        <taxon>Bacillati</taxon>
        <taxon>Bacillota</taxon>
        <taxon>Bacilli</taxon>
        <taxon>Lactobacillales</taxon>
        <taxon>Streptococcaceae</taxon>
        <taxon>Streptococcus</taxon>
    </lineage>
</organism>
<reference evidence="2" key="1">
    <citation type="submission" date="2010-09" db="EMBL/GenBank/DDBJ databases">
        <authorList>
            <person name="Daugherty S.C."/>
            <person name="Kilian M."/>
            <person name="Tettelin H."/>
        </authorList>
    </citation>
    <scope>NUCLEOTIDE SEQUENCE [LARGE SCALE GENOMIC DNA]</scope>
    <source>
        <strain evidence="2">SK1302</strain>
    </source>
</reference>
<comment type="caution">
    <text evidence="2">The sequence shown here is derived from an EMBL/GenBank/DDBJ whole genome shotgun (WGS) entry which is preliminary data.</text>
</comment>
<sequence length="268" mass="30123">MLEACKGMDLVVHAGALSTVWGPWEDFYQANVLGTKYVLEACRQTGIQRLVYVSSPSIYAAPKDQLAIKESDAPEENNLNNYIRSKLASEKLFKDYPDVPSIILRPRGLFGIGDTSILPRVINLSQKIGIPLIGDGRQLMDMTCVENVALAIRLAIEAPEAKGEVYNITNGEPRAFRDLLEESLTGLDYPIKYRKIPASLLSGIASSLEFIYKTLNLKGEPPLTRYTYYLLRYSQTLDISKAERELGYHPKISISEGIEQYVQDYRKH</sequence>
<accession>A0ABN0B4Y9</accession>
<dbReference type="InterPro" id="IPR050177">
    <property type="entry name" value="Lipid_A_modif_metabolic_enz"/>
</dbReference>
<evidence type="ECO:0000259" key="1">
    <source>
        <dbReference type="Pfam" id="PF01370"/>
    </source>
</evidence>
<name>A0ABN0B4Y9_9STRE</name>